<dbReference type="Gene3D" id="2.60.410.10">
    <property type="entry name" value="D-Ala-D-Ala carboxypeptidase, C-terminal domain"/>
    <property type="match status" value="1"/>
</dbReference>
<sequence length="445" mass="49519">MQTEVSASYEPTVETVILVDAESGRILYEQNVDQPLPPASMTKMMSEYLILEAVNAGEISWDQEVPISDFLASFSHNRALSNVPLRVDGEYNVEELYESVAIYSANASTMALAKLISGSYGAFVESMNEKGLELGLGTLMRDAGSDYGLDNLEEISEEGLGSFQFVNSTGLPNRLLEGEHPEGTGEEEDNYMSARAAASLSYYLVNDFPEVLEVAGIPHKVFREDTADAIDMPNWNNMIPGTENSHLDYEYVDGLKTGYTEAAGFTFTGTGEKDGQRLISVVMGADSIEHRFQETQRVLEWGFDTFYEGEIYEAGYTPEGYETLSVSKGEEEEVGIESTDSVHRLIQDGDEENYRYEIEMNEDLLDEEGAIEAPVEAGTVVGQMVIQFDGEERYIHDEMDRTTEVDLITTGDVERSGWFTLMLQSIGDFFSNVWTSVTETVRGWL</sequence>
<dbReference type="AlphaFoldDB" id="A0A1D7R072"/>
<proteinExistence type="inferred from homology"/>
<keyword evidence="7" id="KW-0732">Signal</keyword>
<dbReference type="Gene3D" id="3.40.710.10">
    <property type="entry name" value="DD-peptidase/beta-lactamase superfamily"/>
    <property type="match status" value="1"/>
</dbReference>
<dbReference type="Pfam" id="PF00768">
    <property type="entry name" value="Peptidase_S11"/>
    <property type="match status" value="1"/>
</dbReference>
<keyword evidence="8 17" id="KW-0378">Hydrolase</keyword>
<evidence type="ECO:0000256" key="15">
    <source>
        <dbReference type="RuleBase" id="RU004016"/>
    </source>
</evidence>
<dbReference type="GO" id="GO:0009002">
    <property type="term" value="F:serine-type D-Ala-D-Ala carboxypeptidase activity"/>
    <property type="evidence" value="ECO:0007669"/>
    <property type="project" value="UniProtKB-EC"/>
</dbReference>
<feature type="active site" description="Proton acceptor" evidence="13">
    <location>
        <position position="43"/>
    </location>
</feature>
<dbReference type="InterPro" id="IPR015956">
    <property type="entry name" value="Peniciliin-bd_prot_C_sf"/>
</dbReference>
<name>A0A1D7R072_9BACI</name>
<comment type="function">
    <text evidence="1">Removes C-terminal D-alanyl residues from sugar-peptide cell wall precursors.</text>
</comment>
<evidence type="ECO:0000313" key="17">
    <source>
        <dbReference type="EMBL" id="AOM84664.1"/>
    </source>
</evidence>
<feature type="domain" description="Peptidase S11 D-Ala-D-Ala carboxypeptidase A C-terminal" evidence="16">
    <location>
        <begin position="307"/>
        <end position="415"/>
    </location>
</feature>
<feature type="binding site" evidence="14">
    <location>
        <position position="256"/>
    </location>
    <ligand>
        <name>substrate</name>
    </ligand>
</feature>
<keyword evidence="11" id="KW-0961">Cell wall biogenesis/degradation</keyword>
<dbReference type="PANTHER" id="PTHR21581:SF11">
    <property type="entry name" value="D-ALANYL-D-ALANINE CARBOXYPEPTIDASE DACA"/>
    <property type="match status" value="1"/>
</dbReference>
<evidence type="ECO:0000256" key="2">
    <source>
        <dbReference type="ARBA" id="ARBA00004752"/>
    </source>
</evidence>
<evidence type="ECO:0000259" key="16">
    <source>
        <dbReference type="SMART" id="SM00936"/>
    </source>
</evidence>
<dbReference type="Pfam" id="PF07943">
    <property type="entry name" value="PBP5_C"/>
    <property type="match status" value="1"/>
</dbReference>
<evidence type="ECO:0000256" key="3">
    <source>
        <dbReference type="ARBA" id="ARBA00007164"/>
    </source>
</evidence>
<dbReference type="GO" id="GO:0071555">
    <property type="term" value="P:cell wall organization"/>
    <property type="evidence" value="ECO:0007669"/>
    <property type="project" value="UniProtKB-KW"/>
</dbReference>
<keyword evidence="10" id="KW-0573">Peptidoglycan synthesis</keyword>
<dbReference type="UniPathway" id="UPA00219"/>
<feature type="active site" evidence="13">
    <location>
        <position position="104"/>
    </location>
</feature>
<keyword evidence="18" id="KW-1185">Reference proteome</keyword>
<organism evidence="17 18">
    <name type="scientific">Salisediminibacterium beveridgei</name>
    <dbReference type="NCBI Taxonomy" id="632773"/>
    <lineage>
        <taxon>Bacteria</taxon>
        <taxon>Bacillati</taxon>
        <taxon>Bacillota</taxon>
        <taxon>Bacilli</taxon>
        <taxon>Bacillales</taxon>
        <taxon>Bacillaceae</taxon>
        <taxon>Salisediminibacterium</taxon>
    </lineage>
</organism>
<evidence type="ECO:0000256" key="8">
    <source>
        <dbReference type="ARBA" id="ARBA00022801"/>
    </source>
</evidence>
<keyword evidence="6" id="KW-0645">Protease</keyword>
<evidence type="ECO:0000256" key="6">
    <source>
        <dbReference type="ARBA" id="ARBA00022670"/>
    </source>
</evidence>
<dbReference type="PANTHER" id="PTHR21581">
    <property type="entry name" value="D-ALANYL-D-ALANINE CARBOXYPEPTIDASE"/>
    <property type="match status" value="1"/>
</dbReference>
<keyword evidence="5 17" id="KW-0121">Carboxypeptidase</keyword>
<evidence type="ECO:0000256" key="13">
    <source>
        <dbReference type="PIRSR" id="PIRSR618044-1"/>
    </source>
</evidence>
<feature type="active site" description="Acyl-ester intermediate" evidence="13">
    <location>
        <position position="40"/>
    </location>
</feature>
<evidence type="ECO:0000256" key="5">
    <source>
        <dbReference type="ARBA" id="ARBA00022645"/>
    </source>
</evidence>
<gene>
    <name evidence="17" type="primary">dacA</name>
    <name evidence="17" type="ORF">BBEV_3370</name>
</gene>
<dbReference type="SUPFAM" id="SSF56601">
    <property type="entry name" value="beta-lactamase/transpeptidase-like"/>
    <property type="match status" value="1"/>
</dbReference>
<dbReference type="InterPro" id="IPR037167">
    <property type="entry name" value="Peptidase_S11_C_sf"/>
</dbReference>
<dbReference type="InterPro" id="IPR012338">
    <property type="entry name" value="Beta-lactam/transpept-like"/>
</dbReference>
<comment type="similarity">
    <text evidence="3 15">Belongs to the peptidase S11 family.</text>
</comment>
<reference evidence="17 18" key="1">
    <citation type="submission" date="2015-08" db="EMBL/GenBank/DDBJ databases">
        <title>The complete genome sequence of Bacillus beveridgei MLTeJB.</title>
        <authorList>
            <person name="Hanson T.E."/>
            <person name="Mesa C."/>
            <person name="Basesman S.M."/>
            <person name="Oremland R.S."/>
        </authorList>
    </citation>
    <scope>NUCLEOTIDE SEQUENCE [LARGE SCALE GENOMIC DNA]</scope>
    <source>
        <strain evidence="17 18">MLTeJB</strain>
    </source>
</reference>
<dbReference type="EC" id="3.4.16.4" evidence="4"/>
<dbReference type="GO" id="GO:0008360">
    <property type="term" value="P:regulation of cell shape"/>
    <property type="evidence" value="ECO:0007669"/>
    <property type="project" value="UniProtKB-KW"/>
</dbReference>
<accession>A0A1D7R072</accession>
<evidence type="ECO:0000256" key="11">
    <source>
        <dbReference type="ARBA" id="ARBA00023316"/>
    </source>
</evidence>
<evidence type="ECO:0000256" key="7">
    <source>
        <dbReference type="ARBA" id="ARBA00022729"/>
    </source>
</evidence>
<dbReference type="Proteomes" id="UP000094463">
    <property type="component" value="Chromosome"/>
</dbReference>
<dbReference type="STRING" id="632773.BBEV_3370"/>
<protein>
    <recommendedName>
        <fullName evidence="4">serine-type D-Ala-D-Ala carboxypeptidase</fullName>
        <ecNumber evidence="4">3.4.16.4</ecNumber>
    </recommendedName>
</protein>
<dbReference type="PRINTS" id="PR00725">
    <property type="entry name" value="DADACBPTASE1"/>
</dbReference>
<dbReference type="GO" id="GO:0009252">
    <property type="term" value="P:peptidoglycan biosynthetic process"/>
    <property type="evidence" value="ECO:0007669"/>
    <property type="project" value="UniProtKB-UniPathway"/>
</dbReference>
<dbReference type="KEGG" id="bbev:BBEV_3370"/>
<dbReference type="EMBL" id="CP012502">
    <property type="protein sequence ID" value="AOM84664.1"/>
    <property type="molecule type" value="Genomic_DNA"/>
</dbReference>
<dbReference type="SUPFAM" id="SSF69189">
    <property type="entry name" value="Penicillin-binding protein associated domain"/>
    <property type="match status" value="1"/>
</dbReference>
<evidence type="ECO:0000256" key="10">
    <source>
        <dbReference type="ARBA" id="ARBA00022984"/>
    </source>
</evidence>
<evidence type="ECO:0000256" key="1">
    <source>
        <dbReference type="ARBA" id="ARBA00003217"/>
    </source>
</evidence>
<evidence type="ECO:0000256" key="14">
    <source>
        <dbReference type="PIRSR" id="PIRSR618044-2"/>
    </source>
</evidence>
<evidence type="ECO:0000256" key="4">
    <source>
        <dbReference type="ARBA" id="ARBA00012448"/>
    </source>
</evidence>
<dbReference type="InterPro" id="IPR001967">
    <property type="entry name" value="Peptidase_S11_N"/>
</dbReference>
<dbReference type="InterPro" id="IPR018044">
    <property type="entry name" value="Peptidase_S11"/>
</dbReference>
<evidence type="ECO:0000256" key="12">
    <source>
        <dbReference type="ARBA" id="ARBA00034000"/>
    </source>
</evidence>
<comment type="pathway">
    <text evidence="2">Cell wall biogenesis; peptidoglycan biosynthesis.</text>
</comment>
<evidence type="ECO:0000313" key="18">
    <source>
        <dbReference type="Proteomes" id="UP000094463"/>
    </source>
</evidence>
<comment type="catalytic activity">
    <reaction evidence="12">
        <text>Preferential cleavage: (Ac)2-L-Lys-D-Ala-|-D-Ala. Also transpeptidation of peptidyl-alanyl moieties that are N-acyl substituents of D-alanine.</text>
        <dbReference type="EC" id="3.4.16.4"/>
    </reaction>
</comment>
<dbReference type="PATRIC" id="fig|632773.3.peg.3520"/>
<dbReference type="GO" id="GO:0006508">
    <property type="term" value="P:proteolysis"/>
    <property type="evidence" value="ECO:0007669"/>
    <property type="project" value="UniProtKB-KW"/>
</dbReference>
<keyword evidence="9" id="KW-0133">Cell shape</keyword>
<dbReference type="SMART" id="SM00936">
    <property type="entry name" value="PBP5_C"/>
    <property type="match status" value="1"/>
</dbReference>
<dbReference type="InterPro" id="IPR012907">
    <property type="entry name" value="Peptidase_S11_C"/>
</dbReference>
<evidence type="ECO:0000256" key="9">
    <source>
        <dbReference type="ARBA" id="ARBA00022960"/>
    </source>
</evidence>